<reference evidence="1" key="1">
    <citation type="journal article" date="2020" name="Fungal Divers.">
        <title>Resolving the Mortierellaceae phylogeny through synthesis of multi-gene phylogenetics and phylogenomics.</title>
        <authorList>
            <person name="Vandepol N."/>
            <person name="Liber J."/>
            <person name="Desiro A."/>
            <person name="Na H."/>
            <person name="Kennedy M."/>
            <person name="Barry K."/>
            <person name="Grigoriev I.V."/>
            <person name="Miller A.N."/>
            <person name="O'Donnell K."/>
            <person name="Stajich J.E."/>
            <person name="Bonito G."/>
        </authorList>
    </citation>
    <scope>NUCLEOTIDE SEQUENCE</scope>
    <source>
        <strain evidence="1">MES-2147</strain>
    </source>
</reference>
<accession>A0A9P6LTJ4</accession>
<evidence type="ECO:0000313" key="2">
    <source>
        <dbReference type="Proteomes" id="UP000749646"/>
    </source>
</evidence>
<sequence>LSVTKFVEFRSTLALWAKFNACTCIEIRGTAPLGHDTIWGCVKWNGAITA</sequence>
<name>A0A9P6LTJ4_9FUNG</name>
<dbReference type="AlphaFoldDB" id="A0A9P6LTJ4"/>
<dbReference type="EMBL" id="JAAAHW010009537">
    <property type="protein sequence ID" value="KAF9939322.1"/>
    <property type="molecule type" value="Genomic_DNA"/>
</dbReference>
<evidence type="ECO:0000313" key="1">
    <source>
        <dbReference type="EMBL" id="KAF9939322.1"/>
    </source>
</evidence>
<feature type="non-terminal residue" evidence="1">
    <location>
        <position position="1"/>
    </location>
</feature>
<protein>
    <submittedName>
        <fullName evidence="1">Uncharacterized protein</fullName>
    </submittedName>
</protein>
<dbReference type="Proteomes" id="UP000749646">
    <property type="component" value="Unassembled WGS sequence"/>
</dbReference>
<keyword evidence="2" id="KW-1185">Reference proteome</keyword>
<proteinExistence type="predicted"/>
<comment type="caution">
    <text evidence="1">The sequence shown here is derived from an EMBL/GenBank/DDBJ whole genome shotgun (WGS) entry which is preliminary data.</text>
</comment>
<organism evidence="1 2">
    <name type="scientific">Modicella reniformis</name>
    <dbReference type="NCBI Taxonomy" id="1440133"/>
    <lineage>
        <taxon>Eukaryota</taxon>
        <taxon>Fungi</taxon>
        <taxon>Fungi incertae sedis</taxon>
        <taxon>Mucoromycota</taxon>
        <taxon>Mortierellomycotina</taxon>
        <taxon>Mortierellomycetes</taxon>
        <taxon>Mortierellales</taxon>
        <taxon>Mortierellaceae</taxon>
        <taxon>Modicella</taxon>
    </lineage>
</organism>
<gene>
    <name evidence="1" type="ORF">BGZ65_010816</name>
</gene>